<name>A0ABU5EE90_9PROT</name>
<dbReference type="InterPro" id="IPR027417">
    <property type="entry name" value="P-loop_NTPase"/>
</dbReference>
<gene>
    <name evidence="1" type="ORF">SMD27_17705</name>
</gene>
<dbReference type="Proteomes" id="UP001279642">
    <property type="component" value="Unassembled WGS sequence"/>
</dbReference>
<evidence type="ECO:0000313" key="2">
    <source>
        <dbReference type="Proteomes" id="UP001279642"/>
    </source>
</evidence>
<proteinExistence type="predicted"/>
<dbReference type="Gene3D" id="3.30.420.240">
    <property type="match status" value="1"/>
</dbReference>
<reference evidence="1 2" key="1">
    <citation type="journal article" date="2016" name="Antonie Van Leeuwenhoek">
        <title>Dongia soli sp. nov., isolated from soil from Dokdo, Korea.</title>
        <authorList>
            <person name="Kim D.U."/>
            <person name="Lee H."/>
            <person name="Kim H."/>
            <person name="Kim S.G."/>
            <person name="Ka J.O."/>
        </authorList>
    </citation>
    <scope>NUCLEOTIDE SEQUENCE [LARGE SCALE GENOMIC DNA]</scope>
    <source>
        <strain evidence="1 2">D78</strain>
    </source>
</reference>
<accession>A0ABU5EE90</accession>
<organism evidence="1 2">
    <name type="scientific">Dongia soli</name>
    <dbReference type="NCBI Taxonomy" id="600628"/>
    <lineage>
        <taxon>Bacteria</taxon>
        <taxon>Pseudomonadati</taxon>
        <taxon>Pseudomonadota</taxon>
        <taxon>Alphaproteobacteria</taxon>
        <taxon>Rhodospirillales</taxon>
        <taxon>Dongiaceae</taxon>
        <taxon>Dongia</taxon>
    </lineage>
</organism>
<dbReference type="RefSeq" id="WP_320509755.1">
    <property type="nucleotide sequence ID" value="NZ_JAXCLW010000005.1"/>
</dbReference>
<dbReference type="EMBL" id="JAXCLW010000005">
    <property type="protein sequence ID" value="MDY0884683.1"/>
    <property type="molecule type" value="Genomic_DNA"/>
</dbReference>
<comment type="caution">
    <text evidence="1">The sequence shown here is derived from an EMBL/GenBank/DDBJ whole genome shotgun (WGS) entry which is preliminary data.</text>
</comment>
<dbReference type="Gene3D" id="3.40.50.300">
    <property type="entry name" value="P-loop containing nucleotide triphosphate hydrolases"/>
    <property type="match status" value="1"/>
</dbReference>
<protein>
    <submittedName>
        <fullName evidence="1">Terminase</fullName>
    </submittedName>
</protein>
<evidence type="ECO:0000313" key="1">
    <source>
        <dbReference type="EMBL" id="MDY0884683.1"/>
    </source>
</evidence>
<sequence>MNPNSNTAAAPAARDAEAALIADIAGFSRDPLGFVLYAFPWRSAGTALAERDGPDDWQRDILRAVGEGLMTAGEAIQVAVASGHGIGKSALVAWLLLWSLSTHEDTRGVVTANTDSQLRTKTWAELAKWHRLCLCKHWFTLSATALYAAQAGHEKTWRIDMVPWSERNTEAFAGLHNQGKRIVVVFDEASAIPDQIWETTEGALTDSNTEILWLAFGNPTRNSGRFRECFGRFKHRWRHRQIDSRSVRITNKKQIAQWVADYGEDSDFVRVRVKGQFPRAGSMQFIGSDLITAAIQTEARSFAHDALVIGVDVARFGDDQSVIYARKGRDARTFPPIKLRNVDTMTLAGRVAEEARRLKADAVFVDEGGVGAGVVDRLRQLNVNVIGVQFGAKADGLSPTDAVERYANKRAEMYGNLRQALKAGLALPDDQELIADLTNIDYGFNARDEIQLEKKEEMKKRGLASPDLADALALTYAYPAMAGAGAGRHLGGGGGGRLVSEWDPFG</sequence>
<keyword evidence="2" id="KW-1185">Reference proteome</keyword>